<sequence>MSNQRQQIPGDLFLASVINQKAVNQNAQQVLVLVAAQVSNIIEAQFGFATNDDSDIINT</sequence>
<dbReference type="RefSeq" id="WP_008514086.1">
    <property type="nucleotide sequence ID" value="NZ_ACJM01000001.1"/>
</dbReference>
<dbReference type="Proteomes" id="UP000006443">
    <property type="component" value="Unassembled WGS sequence"/>
</dbReference>
<gene>
    <name evidence="1" type="ORF">DealDRAFT_0250</name>
</gene>
<evidence type="ECO:0000313" key="1">
    <source>
        <dbReference type="EMBL" id="EEG78976.1"/>
    </source>
</evidence>
<comment type="caution">
    <text evidence="1">The sequence shown here is derived from an EMBL/GenBank/DDBJ whole genome shotgun (WGS) entry which is preliminary data.</text>
</comment>
<dbReference type="STRING" id="555088.DealDRAFT_0250"/>
<keyword evidence="2" id="KW-1185">Reference proteome</keyword>
<dbReference type="EMBL" id="ACJM01000001">
    <property type="protein sequence ID" value="EEG78976.1"/>
    <property type="molecule type" value="Genomic_DNA"/>
</dbReference>
<dbReference type="eggNOG" id="ENOG502ZTIJ">
    <property type="taxonomic scope" value="Bacteria"/>
</dbReference>
<protein>
    <submittedName>
        <fullName evidence="1">Uncharacterized protein</fullName>
    </submittedName>
</protein>
<dbReference type="AlphaFoldDB" id="C0GCP1"/>
<name>C0GCP1_DETAL</name>
<evidence type="ECO:0000313" key="2">
    <source>
        <dbReference type="Proteomes" id="UP000006443"/>
    </source>
</evidence>
<proteinExistence type="predicted"/>
<reference evidence="1 2" key="1">
    <citation type="submission" date="2009-02" db="EMBL/GenBank/DDBJ databases">
        <title>Sequencing of the draft genome and assembly of Dethiobacter alkaliphilus AHT 1.</title>
        <authorList>
            <consortium name="US DOE Joint Genome Institute (JGI-PGF)"/>
            <person name="Lucas S."/>
            <person name="Copeland A."/>
            <person name="Lapidus A."/>
            <person name="Glavina del Rio T."/>
            <person name="Dalin E."/>
            <person name="Tice H."/>
            <person name="Bruce D."/>
            <person name="Goodwin L."/>
            <person name="Pitluck S."/>
            <person name="Larimer F."/>
            <person name="Land M.L."/>
            <person name="Hauser L."/>
            <person name="Muyzer G."/>
        </authorList>
    </citation>
    <scope>NUCLEOTIDE SEQUENCE [LARGE SCALE GENOMIC DNA]</scope>
    <source>
        <strain evidence="1 2">AHT 1</strain>
    </source>
</reference>
<accession>C0GCP1</accession>
<organism evidence="1 2">
    <name type="scientific">Dethiobacter alkaliphilus AHT 1</name>
    <dbReference type="NCBI Taxonomy" id="555088"/>
    <lineage>
        <taxon>Bacteria</taxon>
        <taxon>Bacillati</taxon>
        <taxon>Bacillota</taxon>
        <taxon>Dethiobacteria</taxon>
        <taxon>Dethiobacterales</taxon>
        <taxon>Dethiobacteraceae</taxon>
        <taxon>Dethiobacter</taxon>
    </lineage>
</organism>